<evidence type="ECO:0000256" key="6">
    <source>
        <dbReference type="ARBA" id="ARBA00022989"/>
    </source>
</evidence>
<keyword evidence="7 9" id="KW-0129">CBS domain</keyword>
<dbReference type="AlphaFoldDB" id="B8J8L5"/>
<evidence type="ECO:0000256" key="9">
    <source>
        <dbReference type="PROSITE-ProRule" id="PRU00703"/>
    </source>
</evidence>
<dbReference type="InterPro" id="IPR036318">
    <property type="entry name" value="FAD-bd_PCMH-like_sf"/>
</dbReference>
<name>B8J8L5_ANAD2</name>
<dbReference type="InterPro" id="IPR046342">
    <property type="entry name" value="CBS_dom_sf"/>
</dbReference>
<dbReference type="InterPro" id="IPR005170">
    <property type="entry name" value="Transptr-assoc_dom"/>
</dbReference>
<reference evidence="11" key="1">
    <citation type="submission" date="2009-01" db="EMBL/GenBank/DDBJ databases">
        <title>Complete sequence of Anaeromyxobacter dehalogenans 2CP-1.</title>
        <authorList>
            <consortium name="US DOE Joint Genome Institute"/>
            <person name="Lucas S."/>
            <person name="Copeland A."/>
            <person name="Lapidus A."/>
            <person name="Glavina del Rio T."/>
            <person name="Dalin E."/>
            <person name="Tice H."/>
            <person name="Bruce D."/>
            <person name="Goodwin L."/>
            <person name="Pitluck S."/>
            <person name="Saunders E."/>
            <person name="Brettin T."/>
            <person name="Detter J.C."/>
            <person name="Han C."/>
            <person name="Larimer F."/>
            <person name="Land M."/>
            <person name="Hauser L."/>
            <person name="Kyrpides N."/>
            <person name="Ovchinnikova G."/>
            <person name="Beliaev A.S."/>
            <person name="Richardson P."/>
        </authorList>
    </citation>
    <scope>NUCLEOTIDE SEQUENCE</scope>
    <source>
        <strain evidence="11">2CP-1</strain>
    </source>
</reference>
<evidence type="ECO:0000256" key="3">
    <source>
        <dbReference type="ARBA" id="ARBA00022475"/>
    </source>
</evidence>
<dbReference type="SMART" id="SM01091">
    <property type="entry name" value="CorC_HlyC"/>
    <property type="match status" value="1"/>
</dbReference>
<dbReference type="SUPFAM" id="SSF54631">
    <property type="entry name" value="CBS-domain pair"/>
    <property type="match status" value="1"/>
</dbReference>
<dbReference type="InterPro" id="IPR044751">
    <property type="entry name" value="Ion_transp-like_CBS"/>
</dbReference>
<dbReference type="Pfam" id="PF01595">
    <property type="entry name" value="CNNM"/>
    <property type="match status" value="1"/>
</dbReference>
<sequence>MEGASAAQILWLVAGIAALLALRAVAAALEAALVAVGVPRAQALAQPPDAGARARALGALAGDAEATAFTLRAAATLGTLLAGVLAGAGGPALVPGLPPWPARLVAALVAGLVSLPISAAARGLGAAHGEGVALALALPFRGLSELLRPLARAVAWSAGRRARFSLPPPPLDEMERALAEYAGRGGSGSEGTRELIHNVFEFREKVARDVMVPRTDVVAVELGTPVPQIIRTLSEEGHSRMPVYRESLDQIAGVLHARDLVPLLAHPELIVLADILRPAHFVPWSKPVEQLLREMQRRHLHMAFVVDEFGGVMGICTIEDVLEQIVGDIQDEFEEEDEGREVEQHADGSFTVQGAAAVAEFNRAAQAGVPEDQGFETMAGFVSSLAGAIPARGDRFFWKGWVFTVAEADPRRVVKVRAARVKRGA</sequence>
<evidence type="ECO:0000313" key="11">
    <source>
        <dbReference type="EMBL" id="ACL67301.1"/>
    </source>
</evidence>
<dbReference type="SMART" id="SM00116">
    <property type="entry name" value="CBS"/>
    <property type="match status" value="2"/>
</dbReference>
<comment type="subcellular location">
    <subcellularLocation>
        <location evidence="1">Cell membrane</location>
        <topology evidence="1">Multi-pass membrane protein</topology>
    </subcellularLocation>
</comment>
<dbReference type="InterPro" id="IPR000644">
    <property type="entry name" value="CBS_dom"/>
</dbReference>
<dbReference type="FunFam" id="3.10.580.10:FF:000002">
    <property type="entry name" value="Magnesium/cobalt efflux protein CorC"/>
    <property type="match status" value="1"/>
</dbReference>
<gene>
    <name evidence="11" type="ordered locus">A2cp1_3980</name>
</gene>
<keyword evidence="5" id="KW-0677">Repeat</keyword>
<dbReference type="GO" id="GO:0005886">
    <property type="term" value="C:plasma membrane"/>
    <property type="evidence" value="ECO:0007669"/>
    <property type="project" value="UniProtKB-SubCell"/>
</dbReference>
<evidence type="ECO:0000256" key="8">
    <source>
        <dbReference type="ARBA" id="ARBA00023136"/>
    </source>
</evidence>
<dbReference type="EMBL" id="CP001359">
    <property type="protein sequence ID" value="ACL67301.1"/>
    <property type="molecule type" value="Genomic_DNA"/>
</dbReference>
<keyword evidence="6" id="KW-1133">Transmembrane helix</keyword>
<evidence type="ECO:0000256" key="2">
    <source>
        <dbReference type="ARBA" id="ARBA00006337"/>
    </source>
</evidence>
<keyword evidence="4" id="KW-0812">Transmembrane</keyword>
<dbReference type="KEGG" id="acp:A2cp1_3980"/>
<proteinExistence type="inferred from homology"/>
<evidence type="ECO:0000256" key="7">
    <source>
        <dbReference type="ARBA" id="ARBA00023122"/>
    </source>
</evidence>
<dbReference type="GO" id="GO:0050660">
    <property type="term" value="F:flavin adenine dinucleotide binding"/>
    <property type="evidence" value="ECO:0007669"/>
    <property type="project" value="InterPro"/>
</dbReference>
<comment type="similarity">
    <text evidence="2">Belongs to the UPF0053 family.</text>
</comment>
<dbReference type="RefSeq" id="WP_015935029.1">
    <property type="nucleotide sequence ID" value="NC_011891.1"/>
</dbReference>
<evidence type="ECO:0000256" key="5">
    <source>
        <dbReference type="ARBA" id="ARBA00022737"/>
    </source>
</evidence>
<keyword evidence="12" id="KW-1185">Reference proteome</keyword>
<evidence type="ECO:0000256" key="1">
    <source>
        <dbReference type="ARBA" id="ARBA00004651"/>
    </source>
</evidence>
<dbReference type="InterPro" id="IPR016169">
    <property type="entry name" value="FAD-bd_PCMH_sub2"/>
</dbReference>
<dbReference type="InterPro" id="IPR002550">
    <property type="entry name" value="CNNM"/>
</dbReference>
<dbReference type="Proteomes" id="UP000007089">
    <property type="component" value="Chromosome"/>
</dbReference>
<protein>
    <submittedName>
        <fullName evidence="11">CBS domain containing protein</fullName>
    </submittedName>
</protein>
<dbReference type="PANTHER" id="PTHR22777:SF32">
    <property type="entry name" value="UPF0053 INNER MEMBRANE PROTEIN YFJD"/>
    <property type="match status" value="1"/>
</dbReference>
<dbReference type="Pfam" id="PF00571">
    <property type="entry name" value="CBS"/>
    <property type="match status" value="2"/>
</dbReference>
<dbReference type="PANTHER" id="PTHR22777">
    <property type="entry name" value="HEMOLYSIN-RELATED"/>
    <property type="match status" value="1"/>
</dbReference>
<feature type="domain" description="CBS" evidence="10">
    <location>
        <begin position="275"/>
        <end position="332"/>
    </location>
</feature>
<keyword evidence="8" id="KW-0472">Membrane</keyword>
<keyword evidence="3" id="KW-1003">Cell membrane</keyword>
<dbReference type="HOGENOM" id="CLU_015237_4_1_7"/>
<dbReference type="Pfam" id="PF03471">
    <property type="entry name" value="CorC_HlyC"/>
    <property type="match status" value="1"/>
</dbReference>
<feature type="domain" description="CBS" evidence="10">
    <location>
        <begin position="211"/>
        <end position="270"/>
    </location>
</feature>
<accession>B8J8L5</accession>
<dbReference type="Gene3D" id="3.10.580.10">
    <property type="entry name" value="CBS-domain"/>
    <property type="match status" value="1"/>
</dbReference>
<evidence type="ECO:0000313" key="12">
    <source>
        <dbReference type="Proteomes" id="UP000007089"/>
    </source>
</evidence>
<dbReference type="PROSITE" id="PS51371">
    <property type="entry name" value="CBS"/>
    <property type="match status" value="2"/>
</dbReference>
<dbReference type="CDD" id="cd04590">
    <property type="entry name" value="CBS_pair_CorC_HlyC_assoc"/>
    <property type="match status" value="1"/>
</dbReference>
<dbReference type="Gene3D" id="3.30.465.10">
    <property type="match status" value="1"/>
</dbReference>
<evidence type="ECO:0000256" key="4">
    <source>
        <dbReference type="ARBA" id="ARBA00022692"/>
    </source>
</evidence>
<dbReference type="SUPFAM" id="SSF56176">
    <property type="entry name" value="FAD-binding/transporter-associated domain-like"/>
    <property type="match status" value="1"/>
</dbReference>
<evidence type="ECO:0000259" key="10">
    <source>
        <dbReference type="PROSITE" id="PS51371"/>
    </source>
</evidence>
<organism evidence="11 12">
    <name type="scientific">Anaeromyxobacter dehalogenans (strain ATCC BAA-258 / DSM 21875 / 2CP-1)</name>
    <dbReference type="NCBI Taxonomy" id="455488"/>
    <lineage>
        <taxon>Bacteria</taxon>
        <taxon>Pseudomonadati</taxon>
        <taxon>Myxococcota</taxon>
        <taxon>Myxococcia</taxon>
        <taxon>Myxococcales</taxon>
        <taxon>Cystobacterineae</taxon>
        <taxon>Anaeromyxobacteraceae</taxon>
        <taxon>Anaeromyxobacter</taxon>
    </lineage>
</organism>